<evidence type="ECO:0000256" key="9">
    <source>
        <dbReference type="ARBA" id="ARBA00023211"/>
    </source>
</evidence>
<dbReference type="Gene3D" id="3.90.600.10">
    <property type="entry name" value="Phosphoribosylglycinamide synthetase, C-terminal domain"/>
    <property type="match status" value="1"/>
</dbReference>
<dbReference type="Gene3D" id="3.30.1490.20">
    <property type="entry name" value="ATP-grasp fold, A domain"/>
    <property type="match status" value="1"/>
</dbReference>
<dbReference type="SUPFAM" id="SSF56042">
    <property type="entry name" value="PurM C-terminal domain-like"/>
    <property type="match status" value="1"/>
</dbReference>
<evidence type="ECO:0000313" key="13">
    <source>
        <dbReference type="EMBL" id="KAK5579530.1"/>
    </source>
</evidence>
<dbReference type="GO" id="GO:0046872">
    <property type="term" value="F:metal ion binding"/>
    <property type="evidence" value="ECO:0007669"/>
    <property type="project" value="UniProtKB-KW"/>
</dbReference>
<dbReference type="InterPro" id="IPR010918">
    <property type="entry name" value="PurM-like_C_dom"/>
</dbReference>
<organism evidence="13 14">
    <name type="scientific">Dictyostelium firmibasis</name>
    <dbReference type="NCBI Taxonomy" id="79012"/>
    <lineage>
        <taxon>Eukaryota</taxon>
        <taxon>Amoebozoa</taxon>
        <taxon>Evosea</taxon>
        <taxon>Eumycetozoa</taxon>
        <taxon>Dictyostelia</taxon>
        <taxon>Dictyosteliales</taxon>
        <taxon>Dictyosteliaceae</taxon>
        <taxon>Dictyostelium</taxon>
    </lineage>
</organism>
<protein>
    <recommendedName>
        <fullName evidence="12">ATP-grasp domain-containing protein</fullName>
    </recommendedName>
</protein>
<dbReference type="Pfam" id="PF02843">
    <property type="entry name" value="GARS_C"/>
    <property type="match status" value="1"/>
</dbReference>
<dbReference type="FunFam" id="3.90.600.10:FF:000001">
    <property type="entry name" value="Trifunctional purine biosynthetic protein adenosine-3"/>
    <property type="match status" value="1"/>
</dbReference>
<proteinExistence type="inferred from homology"/>
<keyword evidence="4" id="KW-0436">Ligase</keyword>
<dbReference type="SUPFAM" id="SSF52440">
    <property type="entry name" value="PreATP-grasp domain"/>
    <property type="match status" value="1"/>
</dbReference>
<dbReference type="InterPro" id="IPR036676">
    <property type="entry name" value="PurM-like_C_sf"/>
</dbReference>
<reference evidence="13 14" key="1">
    <citation type="submission" date="2023-11" db="EMBL/GenBank/DDBJ databases">
        <title>Dfirmibasis_genome.</title>
        <authorList>
            <person name="Edelbroek B."/>
            <person name="Kjellin J."/>
            <person name="Jerlstrom-Hultqvist J."/>
            <person name="Soderbom F."/>
        </authorList>
    </citation>
    <scope>NUCLEOTIDE SEQUENCE [LARGE SCALE GENOMIC DNA]</scope>
    <source>
        <strain evidence="13 14">TNS-C-14</strain>
    </source>
</reference>
<name>A0AAN7Z0F9_9MYCE</name>
<dbReference type="InterPro" id="IPR020560">
    <property type="entry name" value="PRibGlycinamide_synth_C-dom"/>
</dbReference>
<evidence type="ECO:0000259" key="12">
    <source>
        <dbReference type="PROSITE" id="PS50975"/>
    </source>
</evidence>
<dbReference type="SUPFAM" id="SSF55326">
    <property type="entry name" value="PurM N-terminal domain-like"/>
    <property type="match status" value="1"/>
</dbReference>
<evidence type="ECO:0000256" key="4">
    <source>
        <dbReference type="ARBA" id="ARBA00022598"/>
    </source>
</evidence>
<dbReference type="FunFam" id="3.30.1330.10:FF:000001">
    <property type="entry name" value="Phosphoribosylformylglycinamidine cyclo-ligase"/>
    <property type="match status" value="1"/>
</dbReference>
<keyword evidence="9" id="KW-0464">Manganese</keyword>
<dbReference type="InterPro" id="IPR016188">
    <property type="entry name" value="PurM-like_N"/>
</dbReference>
<dbReference type="Gene3D" id="3.90.650.10">
    <property type="entry name" value="PurM-like C-terminal domain"/>
    <property type="match status" value="1"/>
</dbReference>
<dbReference type="NCBIfam" id="TIGR00877">
    <property type="entry name" value="purD"/>
    <property type="match status" value="1"/>
</dbReference>
<dbReference type="InterPro" id="IPR004733">
    <property type="entry name" value="PurM_cligase"/>
</dbReference>
<evidence type="ECO:0000256" key="11">
    <source>
        <dbReference type="PROSITE-ProRule" id="PRU00409"/>
    </source>
</evidence>
<dbReference type="GO" id="GO:0006189">
    <property type="term" value="P:'de novo' IMP biosynthetic process"/>
    <property type="evidence" value="ECO:0007669"/>
    <property type="project" value="InterPro"/>
</dbReference>
<comment type="similarity">
    <text evidence="3">In the N-terminal section; belongs to the GARS family.</text>
</comment>
<dbReference type="PANTHER" id="PTHR10520">
    <property type="entry name" value="TRIFUNCTIONAL PURINE BIOSYNTHETIC PROTEIN ADENOSINE-3-RELATED"/>
    <property type="match status" value="1"/>
</dbReference>
<dbReference type="HAMAP" id="MF_00741">
    <property type="entry name" value="AIRS"/>
    <property type="match status" value="1"/>
</dbReference>
<dbReference type="AlphaFoldDB" id="A0AAN7Z0F9"/>
<evidence type="ECO:0000256" key="10">
    <source>
        <dbReference type="ARBA" id="ARBA00023268"/>
    </source>
</evidence>
<dbReference type="FunFam" id="3.30.1490.20:FF:000006">
    <property type="entry name" value="phosphoribosylamine--glycine ligase, chloroplastic-like"/>
    <property type="match status" value="1"/>
</dbReference>
<dbReference type="EMBL" id="JAVFKY010000003">
    <property type="protein sequence ID" value="KAK5579530.1"/>
    <property type="molecule type" value="Genomic_DNA"/>
</dbReference>
<dbReference type="CDD" id="cd02196">
    <property type="entry name" value="PurM"/>
    <property type="match status" value="1"/>
</dbReference>
<keyword evidence="14" id="KW-1185">Reference proteome</keyword>
<sequence length="805" mass="86472">MTIKNNVLVIGSGSREHAITWKLLESKQIDKVILVPGNASSSTMERVVGVACSKIDAESISTICKEHNVEYVFVGPEVPLVDGIVDGLKRKGIFCFGPTKKAAELEGSKVFCKDFMARNNIPTARYQTFTDYNKAKQYIESLNYKVVLKASGCAAGKGVLIPNNKEEELEGLKRIMIDKEFGSAGDEIVIEEFLDGEECSLMCFSDGYSLVVMPPAQDHKRIFDGDKGANTGGMGAYAPAPFIVDNKKSKSGFGTIIDHCVETILKPTVNGMRKEGKPFVGVLFAGLMVSKDNVVNVLEFNCRMGDPETQVVLPLLETDLFEIVLACIEGRLDGLDVKWSNKYAVTVVAASKGYPDSYPKGLKINGLEKTNTLVNGVDSIIFQAGTTTNNANGDIVTSGGRVLSCTSVSSSLEDAIKNSYKLIGTISFEGIQYRKDIGQKALNHLERKRQELLNKKQSVSYSESGVDIERGDAVVDNIGPLAKATTRSGCVSDLGGFGALFDTKAAGFKDPILVSGTDGVGTKLKIAQELGIHDSIGIDLVAMCVNDVVVQGAEPLYFLDYFATGRIHVNVATQVVSGIARGCKESGCALIGGETAEMPGMYKDGEYDLAGFSVGAVERDQMLPANIQEGNVLLGLASSGVHSNGYSLVRYLIETKSGGLTYRSPAPFDSTKTLGEILLTPTKLYVLSCLAAIKCGGVNGLAHITGGGITENLPRVIPDGLDCEIELGSWEILPIFKYLVELGNMETEELLKTFNSGIGMILIVSADKVDSITKSLESHNEKVYKIGKVINSTNSKQSKSKVVYK</sequence>
<evidence type="ECO:0000256" key="3">
    <source>
        <dbReference type="ARBA" id="ARBA00007423"/>
    </source>
</evidence>
<keyword evidence="10" id="KW-0511">Multifunctional enzyme</keyword>
<dbReference type="SUPFAM" id="SSF56059">
    <property type="entry name" value="Glutathione synthetase ATP-binding domain-like"/>
    <property type="match status" value="1"/>
</dbReference>
<keyword evidence="8 11" id="KW-0067">ATP-binding</keyword>
<dbReference type="NCBIfam" id="TIGR00878">
    <property type="entry name" value="purM"/>
    <property type="match status" value="1"/>
</dbReference>
<dbReference type="InterPro" id="IPR016185">
    <property type="entry name" value="PreATP-grasp_dom_sf"/>
</dbReference>
<dbReference type="GO" id="GO:0046084">
    <property type="term" value="P:adenine biosynthetic process"/>
    <property type="evidence" value="ECO:0007669"/>
    <property type="project" value="TreeGrafter"/>
</dbReference>
<dbReference type="GO" id="GO:0005524">
    <property type="term" value="F:ATP binding"/>
    <property type="evidence" value="ECO:0007669"/>
    <property type="project" value="UniProtKB-UniRule"/>
</dbReference>
<dbReference type="Pfam" id="PF01071">
    <property type="entry name" value="GARS_A"/>
    <property type="match status" value="1"/>
</dbReference>
<evidence type="ECO:0000256" key="8">
    <source>
        <dbReference type="ARBA" id="ARBA00022840"/>
    </source>
</evidence>
<dbReference type="Pfam" id="PF00586">
    <property type="entry name" value="AIRS"/>
    <property type="match status" value="1"/>
</dbReference>
<dbReference type="Gene3D" id="3.30.470.20">
    <property type="entry name" value="ATP-grasp fold, B domain"/>
    <property type="match status" value="1"/>
</dbReference>
<dbReference type="SUPFAM" id="SSF51246">
    <property type="entry name" value="Rudiment single hybrid motif"/>
    <property type="match status" value="1"/>
</dbReference>
<dbReference type="PANTHER" id="PTHR10520:SF12">
    <property type="entry name" value="TRIFUNCTIONAL PURINE BIOSYNTHETIC PROTEIN ADENOSINE-3"/>
    <property type="match status" value="1"/>
</dbReference>
<evidence type="ECO:0000313" key="14">
    <source>
        <dbReference type="Proteomes" id="UP001344447"/>
    </source>
</evidence>
<evidence type="ECO:0000256" key="7">
    <source>
        <dbReference type="ARBA" id="ARBA00022755"/>
    </source>
</evidence>
<evidence type="ECO:0000256" key="2">
    <source>
        <dbReference type="ARBA" id="ARBA00005174"/>
    </source>
</evidence>
<evidence type="ECO:0000256" key="1">
    <source>
        <dbReference type="ARBA" id="ARBA00004686"/>
    </source>
</evidence>
<evidence type="ECO:0000256" key="5">
    <source>
        <dbReference type="ARBA" id="ARBA00022723"/>
    </source>
</evidence>
<comment type="pathway">
    <text evidence="2">Purine metabolism; IMP biosynthesis via de novo pathway; N(1)-(5-phospho-D-ribosyl)glycinamide from 5-phospho-alpha-D-ribose 1-diphosphate: step 2/2.</text>
</comment>
<dbReference type="Gene3D" id="3.30.1330.10">
    <property type="entry name" value="PurM-like, N-terminal domain"/>
    <property type="match status" value="1"/>
</dbReference>
<dbReference type="Proteomes" id="UP001344447">
    <property type="component" value="Unassembled WGS sequence"/>
</dbReference>
<dbReference type="InterPro" id="IPR011761">
    <property type="entry name" value="ATP-grasp"/>
</dbReference>
<evidence type="ECO:0000256" key="6">
    <source>
        <dbReference type="ARBA" id="ARBA00022741"/>
    </source>
</evidence>
<dbReference type="Gene3D" id="3.40.50.20">
    <property type="match status" value="1"/>
</dbReference>
<dbReference type="InterPro" id="IPR011054">
    <property type="entry name" value="Rudment_hybrid_motif"/>
</dbReference>
<keyword evidence="6 11" id="KW-0547">Nucleotide-binding</keyword>
<dbReference type="Pfam" id="PF02844">
    <property type="entry name" value="GARS_N"/>
    <property type="match status" value="1"/>
</dbReference>
<dbReference type="InterPro" id="IPR036921">
    <property type="entry name" value="PurM-like_N_sf"/>
</dbReference>
<dbReference type="GO" id="GO:0005829">
    <property type="term" value="C:cytosol"/>
    <property type="evidence" value="ECO:0007669"/>
    <property type="project" value="TreeGrafter"/>
</dbReference>
<dbReference type="HAMAP" id="MF_00138">
    <property type="entry name" value="GARS"/>
    <property type="match status" value="1"/>
</dbReference>
<feature type="domain" description="ATP-grasp" evidence="12">
    <location>
        <begin position="113"/>
        <end position="329"/>
    </location>
</feature>
<dbReference type="InterPro" id="IPR020561">
    <property type="entry name" value="PRibGlycinamid_synth_ATP-grasp"/>
</dbReference>
<dbReference type="FunFam" id="3.30.470.20:FF:000018">
    <property type="entry name" value="Trifunctional purine biosynthetic protein adenosine-3"/>
    <property type="match status" value="1"/>
</dbReference>
<dbReference type="InterPro" id="IPR000115">
    <property type="entry name" value="PRibGlycinamide_synth"/>
</dbReference>
<keyword evidence="7" id="KW-0658">Purine biosynthesis</keyword>
<comment type="caution">
    <text evidence="13">The sequence shown here is derived from an EMBL/GenBank/DDBJ whole genome shotgun (WGS) entry which is preliminary data.</text>
</comment>
<dbReference type="FunFam" id="3.90.650.10:FF:000019">
    <property type="entry name" value="Trifunctional purine biosynthetic protein adenosine-3"/>
    <property type="match status" value="1"/>
</dbReference>
<dbReference type="GO" id="GO:0004637">
    <property type="term" value="F:phosphoribosylamine-glycine ligase activity"/>
    <property type="evidence" value="ECO:0007669"/>
    <property type="project" value="InterPro"/>
</dbReference>
<keyword evidence="5" id="KW-0479">Metal-binding</keyword>
<dbReference type="InterPro" id="IPR013815">
    <property type="entry name" value="ATP_grasp_subdomain_1"/>
</dbReference>
<gene>
    <name evidence="13" type="ORF">RB653_009214</name>
</gene>
<dbReference type="FunFam" id="3.40.50.20:FF:000006">
    <property type="entry name" value="Phosphoribosylamine--glycine ligase, chloroplastic"/>
    <property type="match status" value="1"/>
</dbReference>
<dbReference type="InterPro" id="IPR020562">
    <property type="entry name" value="PRibGlycinamide_synth_N"/>
</dbReference>
<accession>A0AAN7Z0F9</accession>
<comment type="pathway">
    <text evidence="1">Purine metabolism; IMP biosynthesis via de novo pathway; 5-amino-1-(5-phospho-D-ribosyl)imidazole from N(2)-formyl-N(1)-(5-phospho-D-ribosyl)glycinamide: step 2/2.</text>
</comment>
<dbReference type="PROSITE" id="PS50975">
    <property type="entry name" value="ATP_GRASP"/>
    <property type="match status" value="1"/>
</dbReference>
<dbReference type="Pfam" id="PF02769">
    <property type="entry name" value="AIRS_C"/>
    <property type="match status" value="1"/>
</dbReference>
<dbReference type="InterPro" id="IPR037123">
    <property type="entry name" value="PRibGlycinamide_synth_C_sf"/>
</dbReference>
<dbReference type="SMART" id="SM01209">
    <property type="entry name" value="GARS_A"/>
    <property type="match status" value="1"/>
</dbReference>
<dbReference type="SMART" id="SM01210">
    <property type="entry name" value="GARS_C"/>
    <property type="match status" value="1"/>
</dbReference>
<dbReference type="GO" id="GO:0004641">
    <property type="term" value="F:phosphoribosylformylglycinamidine cyclo-ligase activity"/>
    <property type="evidence" value="ECO:0007669"/>
    <property type="project" value="InterPro"/>
</dbReference>